<protein>
    <submittedName>
        <fullName evidence="1">Uncharacterized protein</fullName>
    </submittedName>
</protein>
<keyword evidence="2" id="KW-1185">Reference proteome</keyword>
<name>A0A5S5CD28_9BACL</name>
<evidence type="ECO:0000313" key="1">
    <source>
        <dbReference type="EMBL" id="TYP76548.1"/>
    </source>
</evidence>
<dbReference type="AlphaFoldDB" id="A0A5S5CD28"/>
<reference evidence="1 2" key="1">
    <citation type="submission" date="2019-07" db="EMBL/GenBank/DDBJ databases">
        <title>Genomic Encyclopedia of Type Strains, Phase III (KMG-III): the genomes of soil and plant-associated and newly described type strains.</title>
        <authorList>
            <person name="Whitman W."/>
        </authorList>
    </citation>
    <scope>NUCLEOTIDE SEQUENCE [LARGE SCALE GENOMIC DNA]</scope>
    <source>
        <strain evidence="1 2">BL24</strain>
    </source>
</reference>
<dbReference type="Gene3D" id="3.40.50.1820">
    <property type="entry name" value="alpha/beta hydrolase"/>
    <property type="match status" value="1"/>
</dbReference>
<accession>A0A5S5CD28</accession>
<evidence type="ECO:0000313" key="2">
    <source>
        <dbReference type="Proteomes" id="UP000323257"/>
    </source>
</evidence>
<dbReference type="InterPro" id="IPR029058">
    <property type="entry name" value="AB_hydrolase_fold"/>
</dbReference>
<sequence length="48" mass="5286">MWPPSHAEAATKLCRQGTARIVKNAGHALNLEKPKECNQQLLSFIQGV</sequence>
<proteinExistence type="predicted"/>
<dbReference type="Proteomes" id="UP000323257">
    <property type="component" value="Unassembled WGS sequence"/>
</dbReference>
<gene>
    <name evidence="1" type="ORF">BCM02_103210</name>
</gene>
<dbReference type="SUPFAM" id="SSF53474">
    <property type="entry name" value="alpha/beta-Hydrolases"/>
    <property type="match status" value="1"/>
</dbReference>
<comment type="caution">
    <text evidence="1">The sequence shown here is derived from an EMBL/GenBank/DDBJ whole genome shotgun (WGS) entry which is preliminary data.</text>
</comment>
<dbReference type="EMBL" id="VNHS01000003">
    <property type="protein sequence ID" value="TYP76548.1"/>
    <property type="molecule type" value="Genomic_DNA"/>
</dbReference>
<organism evidence="1 2">
    <name type="scientific">Paenibacillus methanolicus</name>
    <dbReference type="NCBI Taxonomy" id="582686"/>
    <lineage>
        <taxon>Bacteria</taxon>
        <taxon>Bacillati</taxon>
        <taxon>Bacillota</taxon>
        <taxon>Bacilli</taxon>
        <taxon>Bacillales</taxon>
        <taxon>Paenibacillaceae</taxon>
        <taxon>Paenibacillus</taxon>
    </lineage>
</organism>